<protein>
    <submittedName>
        <fullName evidence="1">Uncharacterized protein</fullName>
    </submittedName>
</protein>
<organism evidence="1">
    <name type="scientific">marine sediment metagenome</name>
    <dbReference type="NCBI Taxonomy" id="412755"/>
    <lineage>
        <taxon>unclassified sequences</taxon>
        <taxon>metagenomes</taxon>
        <taxon>ecological metagenomes</taxon>
    </lineage>
</organism>
<evidence type="ECO:0000313" key="1">
    <source>
        <dbReference type="EMBL" id="GAH13726.1"/>
    </source>
</evidence>
<feature type="non-terminal residue" evidence="1">
    <location>
        <position position="158"/>
    </location>
</feature>
<sequence>MSIADDLKKLERDIADFNRRLTNIRRTAGSFLGLIDTPASYAGQALKHFRVNAGENALEFIAAISTFLGLSDTPADYAGQTGKFCRVNVGEDGLEFAVGGGNGGGYGKEVTDENFDSLINGDIHGQGVYSGWGAWNTDVEDADCSAQIVANPANGKML</sequence>
<accession>X1CYX3</accession>
<gene>
    <name evidence="1" type="ORF">S01H4_54511</name>
</gene>
<reference evidence="1" key="1">
    <citation type="journal article" date="2014" name="Front. Microbiol.">
        <title>High frequency of phylogenetically diverse reductive dehalogenase-homologous genes in deep subseafloor sedimentary metagenomes.</title>
        <authorList>
            <person name="Kawai M."/>
            <person name="Futagami T."/>
            <person name="Toyoda A."/>
            <person name="Takaki Y."/>
            <person name="Nishi S."/>
            <person name="Hori S."/>
            <person name="Arai W."/>
            <person name="Tsubouchi T."/>
            <person name="Morono Y."/>
            <person name="Uchiyama I."/>
            <person name="Ito T."/>
            <person name="Fujiyama A."/>
            <person name="Inagaki F."/>
            <person name="Takami H."/>
        </authorList>
    </citation>
    <scope>NUCLEOTIDE SEQUENCE</scope>
    <source>
        <strain evidence="1">Expedition CK06-06</strain>
    </source>
</reference>
<dbReference type="AlphaFoldDB" id="X1CYX3"/>
<name>X1CYX3_9ZZZZ</name>
<dbReference type="EMBL" id="BART01031378">
    <property type="protein sequence ID" value="GAH13726.1"/>
    <property type="molecule type" value="Genomic_DNA"/>
</dbReference>
<proteinExistence type="predicted"/>
<comment type="caution">
    <text evidence="1">The sequence shown here is derived from an EMBL/GenBank/DDBJ whole genome shotgun (WGS) entry which is preliminary data.</text>
</comment>